<protein>
    <recommendedName>
        <fullName evidence="8">RimM N-terminal domain-containing protein</fullName>
    </recommendedName>
</protein>
<sequence>MVSVGTVARSHGRRGHVVVNSLTDFPESRFRVGESVYTKDGTDIIKRRITEVRFQRGRPVVGFEDIHSITDAEELRDCELRIPESALSRLPAGTYYSHDLVGCEVVTRAGTSVGLVSRIEGPTGLQRLIVVKDEKICDVPLVDAVCVSIDLRVRRIYIEPPVGLLDLNDR</sequence>
<dbReference type="InterPro" id="IPR002676">
    <property type="entry name" value="RimM_N"/>
</dbReference>
<dbReference type="GO" id="GO:0043022">
    <property type="term" value="F:ribosome binding"/>
    <property type="evidence" value="ECO:0007669"/>
    <property type="project" value="InterPro"/>
</dbReference>
<evidence type="ECO:0000256" key="3">
    <source>
        <dbReference type="ARBA" id="ARBA00022552"/>
    </source>
</evidence>
<name>A0A382RFT8_9ZZZZ</name>
<dbReference type="AlphaFoldDB" id="A0A382RFT8"/>
<keyword evidence="4" id="KW-0143">Chaperone</keyword>
<evidence type="ECO:0000259" key="6">
    <source>
        <dbReference type="Pfam" id="PF24986"/>
    </source>
</evidence>
<evidence type="ECO:0000259" key="5">
    <source>
        <dbReference type="Pfam" id="PF01782"/>
    </source>
</evidence>
<dbReference type="SUPFAM" id="SSF50346">
    <property type="entry name" value="PRC-barrel domain"/>
    <property type="match status" value="1"/>
</dbReference>
<feature type="domain" description="RimM N-terminal" evidence="5">
    <location>
        <begin position="4"/>
        <end position="85"/>
    </location>
</feature>
<feature type="non-terminal residue" evidence="7">
    <location>
        <position position="170"/>
    </location>
</feature>
<dbReference type="PANTHER" id="PTHR33692:SF1">
    <property type="entry name" value="RIBOSOME MATURATION FACTOR RIMM"/>
    <property type="match status" value="1"/>
</dbReference>
<evidence type="ECO:0000256" key="4">
    <source>
        <dbReference type="ARBA" id="ARBA00023186"/>
    </source>
</evidence>
<dbReference type="InterPro" id="IPR036976">
    <property type="entry name" value="RimM_N_sf"/>
</dbReference>
<dbReference type="GO" id="GO:0006364">
    <property type="term" value="P:rRNA processing"/>
    <property type="evidence" value="ECO:0007669"/>
    <property type="project" value="UniProtKB-KW"/>
</dbReference>
<evidence type="ECO:0000256" key="1">
    <source>
        <dbReference type="ARBA" id="ARBA00022490"/>
    </source>
</evidence>
<dbReference type="Pfam" id="PF24986">
    <property type="entry name" value="PRC_RimM"/>
    <property type="match status" value="1"/>
</dbReference>
<dbReference type="Pfam" id="PF01782">
    <property type="entry name" value="RimM"/>
    <property type="match status" value="1"/>
</dbReference>
<keyword evidence="1" id="KW-0963">Cytoplasm</keyword>
<organism evidence="7">
    <name type="scientific">marine metagenome</name>
    <dbReference type="NCBI Taxonomy" id="408172"/>
    <lineage>
        <taxon>unclassified sequences</taxon>
        <taxon>metagenomes</taxon>
        <taxon>ecological metagenomes</taxon>
    </lineage>
</organism>
<evidence type="ECO:0000313" key="7">
    <source>
        <dbReference type="EMBL" id="SVC95838.1"/>
    </source>
</evidence>
<dbReference type="EMBL" id="UINC01120993">
    <property type="protein sequence ID" value="SVC95838.1"/>
    <property type="molecule type" value="Genomic_DNA"/>
</dbReference>
<evidence type="ECO:0008006" key="8">
    <source>
        <dbReference type="Google" id="ProtNLM"/>
    </source>
</evidence>
<proteinExistence type="inferred from homology"/>
<dbReference type="InterPro" id="IPR009000">
    <property type="entry name" value="Transl_B-barrel_sf"/>
</dbReference>
<keyword evidence="3" id="KW-0698">rRNA processing</keyword>
<feature type="domain" description="Ribosome maturation factor RimM PRC barrel" evidence="6">
    <location>
        <begin position="98"/>
        <end position="164"/>
    </location>
</feature>
<dbReference type="InterPro" id="IPR011961">
    <property type="entry name" value="RimM"/>
</dbReference>
<dbReference type="InterPro" id="IPR056792">
    <property type="entry name" value="PRC_RimM"/>
</dbReference>
<dbReference type="Gene3D" id="2.40.30.60">
    <property type="entry name" value="RimM"/>
    <property type="match status" value="1"/>
</dbReference>
<accession>A0A382RFT8</accession>
<dbReference type="InterPro" id="IPR011033">
    <property type="entry name" value="PRC_barrel-like_sf"/>
</dbReference>
<dbReference type="GO" id="GO:0005840">
    <property type="term" value="C:ribosome"/>
    <property type="evidence" value="ECO:0007669"/>
    <property type="project" value="InterPro"/>
</dbReference>
<dbReference type="NCBIfam" id="TIGR02273">
    <property type="entry name" value="16S_RimM"/>
    <property type="match status" value="1"/>
</dbReference>
<dbReference type="Gene3D" id="2.30.30.240">
    <property type="entry name" value="PRC-barrel domain"/>
    <property type="match status" value="1"/>
</dbReference>
<gene>
    <name evidence="7" type="ORF">METZ01_LOCUS348692</name>
</gene>
<evidence type="ECO:0000256" key="2">
    <source>
        <dbReference type="ARBA" id="ARBA00022517"/>
    </source>
</evidence>
<reference evidence="7" key="1">
    <citation type="submission" date="2018-05" db="EMBL/GenBank/DDBJ databases">
        <authorList>
            <person name="Lanie J.A."/>
            <person name="Ng W.-L."/>
            <person name="Kazmierczak K.M."/>
            <person name="Andrzejewski T.M."/>
            <person name="Davidsen T.M."/>
            <person name="Wayne K.J."/>
            <person name="Tettelin H."/>
            <person name="Glass J.I."/>
            <person name="Rusch D."/>
            <person name="Podicherti R."/>
            <person name="Tsui H.-C.T."/>
            <person name="Winkler M.E."/>
        </authorList>
    </citation>
    <scope>NUCLEOTIDE SEQUENCE</scope>
</reference>
<keyword evidence="2" id="KW-0690">Ribosome biogenesis</keyword>
<dbReference type="PANTHER" id="PTHR33692">
    <property type="entry name" value="RIBOSOME MATURATION FACTOR RIMM"/>
    <property type="match status" value="1"/>
</dbReference>
<dbReference type="HAMAP" id="MF_00014">
    <property type="entry name" value="Ribosome_mat_RimM"/>
    <property type="match status" value="1"/>
</dbReference>
<dbReference type="SUPFAM" id="SSF50447">
    <property type="entry name" value="Translation proteins"/>
    <property type="match status" value="1"/>
</dbReference>